<keyword evidence="1" id="KW-0472">Membrane</keyword>
<gene>
    <name evidence="2" type="ORF">EV215_0278</name>
</gene>
<dbReference type="Proteomes" id="UP000294678">
    <property type="component" value="Unassembled WGS sequence"/>
</dbReference>
<keyword evidence="3" id="KW-1185">Reference proteome</keyword>
<keyword evidence="1" id="KW-1133">Transmembrane helix</keyword>
<evidence type="ECO:0000256" key="1">
    <source>
        <dbReference type="SAM" id="Phobius"/>
    </source>
</evidence>
<evidence type="ECO:0000313" key="3">
    <source>
        <dbReference type="Proteomes" id="UP000294678"/>
    </source>
</evidence>
<protein>
    <submittedName>
        <fullName evidence="2">Uncharacterized protein</fullName>
    </submittedName>
</protein>
<name>A0AA46E0B7_9FUSO</name>
<dbReference type="RefSeq" id="WP_134112140.1">
    <property type="nucleotide sequence ID" value="NZ_SOBG01000001.1"/>
</dbReference>
<dbReference type="AlphaFoldDB" id="A0AA46E0B7"/>
<reference evidence="2 3" key="1">
    <citation type="submission" date="2019-03" db="EMBL/GenBank/DDBJ databases">
        <title>Genomic Encyclopedia of Type Strains, Phase IV (KMG-IV): sequencing the most valuable type-strain genomes for metagenomic binning, comparative biology and taxonomic classification.</title>
        <authorList>
            <person name="Goeker M."/>
        </authorList>
    </citation>
    <scope>NUCLEOTIDE SEQUENCE [LARGE SCALE GENOMIC DNA]</scope>
    <source>
        <strain evidence="2 3">DSM 100055</strain>
    </source>
</reference>
<feature type="transmembrane region" description="Helical" evidence="1">
    <location>
        <begin position="56"/>
        <end position="79"/>
    </location>
</feature>
<proteinExistence type="predicted"/>
<dbReference type="EMBL" id="SOBG01000001">
    <property type="protein sequence ID" value="TDT72472.1"/>
    <property type="molecule type" value="Genomic_DNA"/>
</dbReference>
<keyword evidence="1" id="KW-0812">Transmembrane</keyword>
<organism evidence="2 3">
    <name type="scientific">Hypnocyclicus thermotrophus</name>
    <dbReference type="NCBI Taxonomy" id="1627895"/>
    <lineage>
        <taxon>Bacteria</taxon>
        <taxon>Fusobacteriati</taxon>
        <taxon>Fusobacteriota</taxon>
        <taxon>Fusobacteriia</taxon>
        <taxon>Fusobacteriales</taxon>
        <taxon>Fusobacteriaceae</taxon>
        <taxon>Hypnocyclicus</taxon>
    </lineage>
</organism>
<comment type="caution">
    <text evidence="2">The sequence shown here is derived from an EMBL/GenBank/DDBJ whole genome shotgun (WGS) entry which is preliminary data.</text>
</comment>
<sequence length="80" mass="9644">MIELLKRGFLRKNNSLTIKENFSKINIQNTEDIEKIKEEIEAINLVFEKFKKKFDFLILICLISLFINIFLLIYLIFFLL</sequence>
<evidence type="ECO:0000313" key="2">
    <source>
        <dbReference type="EMBL" id="TDT72472.1"/>
    </source>
</evidence>
<accession>A0AA46E0B7</accession>